<comment type="caution">
    <text evidence="1">The sequence shown here is derived from an EMBL/GenBank/DDBJ whole genome shotgun (WGS) entry which is preliminary data.</text>
</comment>
<dbReference type="AlphaFoldDB" id="A0AAD5KI21"/>
<reference evidence="1" key="1">
    <citation type="journal article" date="2022" name="IScience">
        <title>Evolution of zygomycete secretomes and the origins of terrestrial fungal ecologies.</title>
        <authorList>
            <person name="Chang Y."/>
            <person name="Wang Y."/>
            <person name="Mondo S."/>
            <person name="Ahrendt S."/>
            <person name="Andreopoulos W."/>
            <person name="Barry K."/>
            <person name="Beard J."/>
            <person name="Benny G.L."/>
            <person name="Blankenship S."/>
            <person name="Bonito G."/>
            <person name="Cuomo C."/>
            <person name="Desiro A."/>
            <person name="Gervers K.A."/>
            <person name="Hundley H."/>
            <person name="Kuo A."/>
            <person name="LaButti K."/>
            <person name="Lang B.F."/>
            <person name="Lipzen A."/>
            <person name="O'Donnell K."/>
            <person name="Pangilinan J."/>
            <person name="Reynolds N."/>
            <person name="Sandor L."/>
            <person name="Smith M.E."/>
            <person name="Tsang A."/>
            <person name="Grigoriev I.V."/>
            <person name="Stajich J.E."/>
            <person name="Spatafora J.W."/>
        </authorList>
    </citation>
    <scope>NUCLEOTIDE SEQUENCE</scope>
    <source>
        <strain evidence="1">RSA 2281</strain>
    </source>
</reference>
<proteinExistence type="predicted"/>
<dbReference type="EMBL" id="JAIXMP010000006">
    <property type="protein sequence ID" value="KAI9271620.1"/>
    <property type="molecule type" value="Genomic_DNA"/>
</dbReference>
<evidence type="ECO:0000313" key="2">
    <source>
        <dbReference type="Proteomes" id="UP001209540"/>
    </source>
</evidence>
<dbReference type="Proteomes" id="UP001209540">
    <property type="component" value="Unassembled WGS sequence"/>
</dbReference>
<gene>
    <name evidence="1" type="ORF">BDA99DRAFT_534108</name>
</gene>
<keyword evidence="2" id="KW-1185">Reference proteome</keyword>
<organism evidence="1 2">
    <name type="scientific">Phascolomyces articulosus</name>
    <dbReference type="NCBI Taxonomy" id="60185"/>
    <lineage>
        <taxon>Eukaryota</taxon>
        <taxon>Fungi</taxon>
        <taxon>Fungi incertae sedis</taxon>
        <taxon>Mucoromycota</taxon>
        <taxon>Mucoromycotina</taxon>
        <taxon>Mucoromycetes</taxon>
        <taxon>Mucorales</taxon>
        <taxon>Lichtheimiaceae</taxon>
        <taxon>Phascolomyces</taxon>
    </lineage>
</organism>
<name>A0AAD5KI21_9FUNG</name>
<reference evidence="1" key="2">
    <citation type="submission" date="2023-02" db="EMBL/GenBank/DDBJ databases">
        <authorList>
            <consortium name="DOE Joint Genome Institute"/>
            <person name="Mondo S.J."/>
            <person name="Chang Y."/>
            <person name="Wang Y."/>
            <person name="Ahrendt S."/>
            <person name="Andreopoulos W."/>
            <person name="Barry K."/>
            <person name="Beard J."/>
            <person name="Benny G.L."/>
            <person name="Blankenship S."/>
            <person name="Bonito G."/>
            <person name="Cuomo C."/>
            <person name="Desiro A."/>
            <person name="Gervers K.A."/>
            <person name="Hundley H."/>
            <person name="Kuo A."/>
            <person name="LaButti K."/>
            <person name="Lang B.F."/>
            <person name="Lipzen A."/>
            <person name="O'Donnell K."/>
            <person name="Pangilinan J."/>
            <person name="Reynolds N."/>
            <person name="Sandor L."/>
            <person name="Smith M.W."/>
            <person name="Tsang A."/>
            <person name="Grigoriev I.V."/>
            <person name="Stajich J.E."/>
            <person name="Spatafora J.W."/>
        </authorList>
    </citation>
    <scope>NUCLEOTIDE SEQUENCE</scope>
    <source>
        <strain evidence="1">RSA 2281</strain>
    </source>
</reference>
<accession>A0AAD5KI21</accession>
<protein>
    <submittedName>
        <fullName evidence="1">Uncharacterized protein</fullName>
    </submittedName>
</protein>
<evidence type="ECO:0000313" key="1">
    <source>
        <dbReference type="EMBL" id="KAI9271620.1"/>
    </source>
</evidence>
<sequence>MRCKIEKALHPLLGLPSHCLEAIRSKWPGLGVYLTSGSASGVGLVINAIADQPMGARLEPGNVVPQPRVAGDNRKFVDDWYLLLHSRNSYFLCFQRTLQQLRLRMRGFVEEEIEHSTFT</sequence>